<dbReference type="InterPro" id="IPR036465">
    <property type="entry name" value="vWFA_dom_sf"/>
</dbReference>
<evidence type="ECO:0000313" key="4">
    <source>
        <dbReference type="Proteomes" id="UP001059844"/>
    </source>
</evidence>
<protein>
    <submittedName>
        <fullName evidence="3">VWA domain-containing protein</fullName>
    </submittedName>
</protein>
<dbReference type="InterPro" id="IPR002035">
    <property type="entry name" value="VWF_A"/>
</dbReference>
<organism evidence="3 4">
    <name type="scientific">Flavobacterium cerinum</name>
    <dbReference type="NCBI Taxonomy" id="2502784"/>
    <lineage>
        <taxon>Bacteria</taxon>
        <taxon>Pseudomonadati</taxon>
        <taxon>Bacteroidota</taxon>
        <taxon>Flavobacteriia</taxon>
        <taxon>Flavobacteriales</taxon>
        <taxon>Flavobacteriaceae</taxon>
        <taxon>Flavobacterium</taxon>
    </lineage>
</organism>
<dbReference type="RefSeq" id="WP_256552144.1">
    <property type="nucleotide sequence ID" value="NZ_CP101751.1"/>
</dbReference>
<feature type="signal peptide" evidence="1">
    <location>
        <begin position="1"/>
        <end position="19"/>
    </location>
</feature>
<dbReference type="Proteomes" id="UP001059844">
    <property type="component" value="Chromosome"/>
</dbReference>
<gene>
    <name evidence="3" type="ORF">NOX80_04575</name>
</gene>
<name>A0ABY5IUN5_9FLAO</name>
<evidence type="ECO:0000313" key="3">
    <source>
        <dbReference type="EMBL" id="UUC46480.1"/>
    </source>
</evidence>
<feature type="chain" id="PRO_5045739801" evidence="1">
    <location>
        <begin position="20"/>
        <end position="1147"/>
    </location>
</feature>
<dbReference type="EMBL" id="CP101751">
    <property type="protein sequence ID" value="UUC46480.1"/>
    <property type="molecule type" value="Genomic_DNA"/>
</dbReference>
<dbReference type="PROSITE" id="PS50234">
    <property type="entry name" value="VWFA"/>
    <property type="match status" value="1"/>
</dbReference>
<reference evidence="3" key="1">
    <citation type="submission" date="2022-07" db="EMBL/GenBank/DDBJ databases">
        <title>Isolation, identification, and degradation of a PFOSA degrading strain from sewage treatment plant.</title>
        <authorList>
            <person name="Zhang L."/>
            <person name="Huo Y."/>
        </authorList>
    </citation>
    <scope>NUCLEOTIDE SEQUENCE</scope>
    <source>
        <strain evidence="3">C1</strain>
    </source>
</reference>
<keyword evidence="4" id="KW-1185">Reference proteome</keyword>
<keyword evidence="1" id="KW-0732">Signal</keyword>
<sequence length="1147" mass="127670">MRNLVLIVFLLLSGSTVFAQVTPEERQALIDIYNSTNGKEWKNNKGWDVNNPKSVVTSWDAAKKTGWYGVTVKDGHVTDIVLNDNNLVGELNADPEAFQALTRFLINGNNVTGELAEGLLEPMEEEPRVKKKSVPTEIKATLINSDANEILTKVADNPTVVTSDKKRWASCTVSNPNSAAAKNIFLNFIKYLVNAKNSGVQDYQIVGSNPPQFNALKPYITDPNPKIANFSTAFDPSNNSLAEMRLSFTGDHGEYDVWLSGNFSDIANVNFDVDISQYDTPDHYLDLQGDYSPMYNGYKIFLKKFDVMHVNFCPDKIDLPICHEKTRIQVFSSTNQMTLCAGQFIKLVLSPYMSSAEYHIQIVKSDGTIIDLGTIYGTNEVYFNSLEAGTYTIKVEGVNYDEGCTFSGELNNVVVQNCATFCASNNTTSPIVKQLYLNLLNHLISKMQTDGYIADGYAPSQLISLSPYISDPNPKIYNAHFTNNNEYFRFSFANHASDYDVSLRYTPNTTVTGLDMSGFVSTASVSTLPVLLNTSAYQPSHTVKHINFCPPAPIYCTTVNPNAPIIKNLFIGLINKLRTLPNASVPNGYTCTELTVLAPYITDATPKIYNFNNTGATISFSFNPHGSQYDVVVPLQSNLSITNVEFDNYVLSDVVSTFKTTFSNGYVNTTAGRVKHINLCPDELYCVSHVAIVVDESGSLDDTEIRKIKKQLKAFVQQQADTNDNLGTNIYISLIGMSDNDLYNRGDAIMQVKVTNGSTLNQFNNWINNYGARYGQPGISPASDYWNGALQKALQATMKPDAVIMITDGCETANVTNLVTTMKSFNNYRNPANPATSLTPNGPHLYVLGIENGFYVDSETVVSQRMARNQDPNYNPTMLKTTGSDLVAGRIAAVEHTDIIQTQAESFLRKSLKFLLGYPADQFPVSSIDFFDPADYFGHENFNILGSDERYLSEKLVDSQISCGLSITKDFCEDCYSFQPQPGQEYILSAWAKEETNEQFKTFNNPAITLIFYNNKQALPQHEISRITVTPSGEIIDGWQRIFTKFMIPYSTTSAINNTISIGVELKNNSPSIPVYFDDIRVHPLKGSMKSFVYDPETFKLMSELDDNNYATFYEYDNEGGLVRIKKETERGVKTIQETRSGNVIKN</sequence>
<dbReference type="Gene3D" id="2.60.120.260">
    <property type="entry name" value="Galactose-binding domain-like"/>
    <property type="match status" value="1"/>
</dbReference>
<evidence type="ECO:0000256" key="1">
    <source>
        <dbReference type="SAM" id="SignalP"/>
    </source>
</evidence>
<feature type="domain" description="VWFA" evidence="2">
    <location>
        <begin position="689"/>
        <end position="850"/>
    </location>
</feature>
<proteinExistence type="predicted"/>
<dbReference type="InterPro" id="IPR032675">
    <property type="entry name" value="LRR_dom_sf"/>
</dbReference>
<evidence type="ECO:0000259" key="2">
    <source>
        <dbReference type="PROSITE" id="PS50234"/>
    </source>
</evidence>
<dbReference type="Gene3D" id="3.40.50.410">
    <property type="entry name" value="von Willebrand factor, type A domain"/>
    <property type="match status" value="1"/>
</dbReference>
<dbReference type="CDD" id="cd00198">
    <property type="entry name" value="vWFA"/>
    <property type="match status" value="1"/>
</dbReference>
<dbReference type="SUPFAM" id="SSF53300">
    <property type="entry name" value="vWA-like"/>
    <property type="match status" value="1"/>
</dbReference>
<accession>A0ABY5IUN5</accession>
<dbReference type="Gene3D" id="3.80.10.10">
    <property type="entry name" value="Ribonuclease Inhibitor"/>
    <property type="match status" value="1"/>
</dbReference>
<dbReference type="Pfam" id="PF00092">
    <property type="entry name" value="VWA"/>
    <property type="match status" value="1"/>
</dbReference>